<dbReference type="PANTHER" id="PTHR42103">
    <property type="entry name" value="ALPHA/BETA-HYDROLASES SUPERFAMILY PROTEIN"/>
    <property type="match status" value="1"/>
</dbReference>
<dbReference type="Pfam" id="PF02129">
    <property type="entry name" value="Peptidase_S15"/>
    <property type="match status" value="1"/>
</dbReference>
<keyword evidence="4" id="KW-1185">Reference proteome</keyword>
<feature type="domain" description="Xaa-Pro dipeptidyl-peptidase-like" evidence="2">
    <location>
        <begin position="71"/>
        <end position="153"/>
    </location>
</feature>
<feature type="compositionally biased region" description="Pro residues" evidence="1">
    <location>
        <begin position="1"/>
        <end position="11"/>
    </location>
</feature>
<dbReference type="InterPro" id="IPR000383">
    <property type="entry name" value="Xaa-Pro-like_dom"/>
</dbReference>
<evidence type="ECO:0000259" key="2">
    <source>
        <dbReference type="Pfam" id="PF02129"/>
    </source>
</evidence>
<dbReference type="Gene3D" id="3.40.50.1820">
    <property type="entry name" value="alpha/beta hydrolase"/>
    <property type="match status" value="1"/>
</dbReference>
<protein>
    <submittedName>
        <fullName evidence="3">Alpha/beta hydrolase</fullName>
    </submittedName>
</protein>
<gene>
    <name evidence="3" type="ORF">ACFONC_08205</name>
</gene>
<dbReference type="SUPFAM" id="SSF53474">
    <property type="entry name" value="alpha/beta-Hydrolases"/>
    <property type="match status" value="1"/>
</dbReference>
<dbReference type="RefSeq" id="WP_386743246.1">
    <property type="nucleotide sequence ID" value="NZ_JBHRYA010000007.1"/>
</dbReference>
<feature type="region of interest" description="Disordered" evidence="1">
    <location>
        <begin position="1"/>
        <end position="21"/>
    </location>
</feature>
<dbReference type="GO" id="GO:0016787">
    <property type="term" value="F:hydrolase activity"/>
    <property type="evidence" value="ECO:0007669"/>
    <property type="project" value="UniProtKB-KW"/>
</dbReference>
<reference evidence="4" key="1">
    <citation type="journal article" date="2019" name="Int. J. Syst. Evol. Microbiol.">
        <title>The Global Catalogue of Microorganisms (GCM) 10K type strain sequencing project: providing services to taxonomists for standard genome sequencing and annotation.</title>
        <authorList>
            <consortium name="The Broad Institute Genomics Platform"/>
            <consortium name="The Broad Institute Genome Sequencing Center for Infectious Disease"/>
            <person name="Wu L."/>
            <person name="Ma J."/>
        </authorList>
    </citation>
    <scope>NUCLEOTIDE SEQUENCE [LARGE SCALE GENOMIC DNA]</scope>
    <source>
        <strain evidence="4">KCTC 42441</strain>
    </source>
</reference>
<dbReference type="PANTHER" id="PTHR42103:SF2">
    <property type="entry name" value="AB HYDROLASE-1 DOMAIN-CONTAINING PROTEIN"/>
    <property type="match status" value="1"/>
</dbReference>
<comment type="caution">
    <text evidence="3">The sequence shown here is derived from an EMBL/GenBank/DDBJ whole genome shotgun (WGS) entry which is preliminary data.</text>
</comment>
<dbReference type="Proteomes" id="UP001595705">
    <property type="component" value="Unassembled WGS sequence"/>
</dbReference>
<evidence type="ECO:0000313" key="3">
    <source>
        <dbReference type="EMBL" id="MFC3716130.1"/>
    </source>
</evidence>
<sequence length="226" mass="24450">MVNSSPNPPLPDTSGPVTIAGPAGTLELHVDLPDDDVTPLPLVGIVCHPLPTEGGTMHNKVVTMAARALRELGATTVRFNFRGTGESEGTFDEGRGEVDDLHAVAAWVREQRPGDALWLAGFSFGAYVSLRATASLKPDLLVSIAPPAGRWDFDSIELPTMPWLVVQGENDEIVDPQAVYDWLEQSKAQAELVRMPDTTHFFHRKLIDLRGAIKNGVKAYLPAVHG</sequence>
<keyword evidence="3" id="KW-0378">Hydrolase</keyword>
<name>A0ABV7XIW3_9GAMM</name>
<dbReference type="InterPro" id="IPR029058">
    <property type="entry name" value="AB_hydrolase_fold"/>
</dbReference>
<dbReference type="EMBL" id="JBHRYA010000007">
    <property type="protein sequence ID" value="MFC3716130.1"/>
    <property type="molecule type" value="Genomic_DNA"/>
</dbReference>
<evidence type="ECO:0000256" key="1">
    <source>
        <dbReference type="SAM" id="MobiDB-lite"/>
    </source>
</evidence>
<organism evidence="3 4">
    <name type="scientific">Luteimonas soli</name>
    <dbReference type="NCBI Taxonomy" id="1648966"/>
    <lineage>
        <taxon>Bacteria</taxon>
        <taxon>Pseudomonadati</taxon>
        <taxon>Pseudomonadota</taxon>
        <taxon>Gammaproteobacteria</taxon>
        <taxon>Lysobacterales</taxon>
        <taxon>Lysobacteraceae</taxon>
        <taxon>Luteimonas</taxon>
    </lineage>
</organism>
<accession>A0ABV7XIW3</accession>
<evidence type="ECO:0000313" key="4">
    <source>
        <dbReference type="Proteomes" id="UP001595705"/>
    </source>
</evidence>
<proteinExistence type="predicted"/>